<evidence type="ECO:0000313" key="1">
    <source>
        <dbReference type="EMBL" id="CAI4018620.1"/>
    </source>
</evidence>
<dbReference type="AlphaFoldDB" id="A0A9P1GPP3"/>
<gene>
    <name evidence="1" type="ORF">C1SCF055_LOCUS43172</name>
</gene>
<keyword evidence="3" id="KW-1185">Reference proteome</keyword>
<reference evidence="1" key="1">
    <citation type="submission" date="2022-10" db="EMBL/GenBank/DDBJ databases">
        <authorList>
            <person name="Chen Y."/>
            <person name="Dougan E. K."/>
            <person name="Chan C."/>
            <person name="Rhodes N."/>
            <person name="Thang M."/>
        </authorList>
    </citation>
    <scope>NUCLEOTIDE SEQUENCE</scope>
</reference>
<accession>A0A9P1GPP3</accession>
<organism evidence="1">
    <name type="scientific">Cladocopium goreaui</name>
    <dbReference type="NCBI Taxonomy" id="2562237"/>
    <lineage>
        <taxon>Eukaryota</taxon>
        <taxon>Sar</taxon>
        <taxon>Alveolata</taxon>
        <taxon>Dinophyceae</taxon>
        <taxon>Suessiales</taxon>
        <taxon>Symbiodiniaceae</taxon>
        <taxon>Cladocopium</taxon>
    </lineage>
</organism>
<evidence type="ECO:0000313" key="3">
    <source>
        <dbReference type="Proteomes" id="UP001152797"/>
    </source>
</evidence>
<dbReference type="EMBL" id="CAMXCT010006704">
    <property type="protein sequence ID" value="CAI4018620.1"/>
    <property type="molecule type" value="Genomic_DNA"/>
</dbReference>
<proteinExistence type="predicted"/>
<dbReference type="Proteomes" id="UP001152797">
    <property type="component" value="Unassembled WGS sequence"/>
</dbReference>
<dbReference type="EMBL" id="CAMXCT020006704">
    <property type="protein sequence ID" value="CAL1171995.1"/>
    <property type="molecule type" value="Genomic_DNA"/>
</dbReference>
<dbReference type="EMBL" id="CAMXCT030006704">
    <property type="protein sequence ID" value="CAL4805932.1"/>
    <property type="molecule type" value="Genomic_DNA"/>
</dbReference>
<comment type="caution">
    <text evidence="1">The sequence shown here is derived from an EMBL/GenBank/DDBJ whole genome shotgun (WGS) entry which is preliminary data.</text>
</comment>
<evidence type="ECO:0000313" key="2">
    <source>
        <dbReference type="EMBL" id="CAL1171995.1"/>
    </source>
</evidence>
<reference evidence="2" key="2">
    <citation type="submission" date="2024-04" db="EMBL/GenBank/DDBJ databases">
        <authorList>
            <person name="Chen Y."/>
            <person name="Shah S."/>
            <person name="Dougan E. K."/>
            <person name="Thang M."/>
            <person name="Chan C."/>
        </authorList>
    </citation>
    <scope>NUCLEOTIDE SEQUENCE [LARGE SCALE GENOMIC DNA]</scope>
</reference>
<name>A0A9P1GPP3_9DINO</name>
<sequence>MAVESNAENLSEGCGFDDVTDLLYALEPWSSKFPRQCVVQLQGWLCASVSSTKPGKLLELLHTLSMSRGATEYCSSLVTELRCIEDMGTD</sequence>
<protein>
    <submittedName>
        <fullName evidence="1">Uncharacterized protein</fullName>
    </submittedName>
</protein>